<dbReference type="Proteomes" id="UP000790709">
    <property type="component" value="Unassembled WGS sequence"/>
</dbReference>
<feature type="non-terminal residue" evidence="1">
    <location>
        <position position="1"/>
    </location>
</feature>
<evidence type="ECO:0000313" key="1">
    <source>
        <dbReference type="EMBL" id="KAH7927103.1"/>
    </source>
</evidence>
<reference evidence="1" key="1">
    <citation type="journal article" date="2021" name="New Phytol.">
        <title>Evolutionary innovations through gain and loss of genes in the ectomycorrhizal Boletales.</title>
        <authorList>
            <person name="Wu G."/>
            <person name="Miyauchi S."/>
            <person name="Morin E."/>
            <person name="Kuo A."/>
            <person name="Drula E."/>
            <person name="Varga T."/>
            <person name="Kohler A."/>
            <person name="Feng B."/>
            <person name="Cao Y."/>
            <person name="Lipzen A."/>
            <person name="Daum C."/>
            <person name="Hundley H."/>
            <person name="Pangilinan J."/>
            <person name="Johnson J."/>
            <person name="Barry K."/>
            <person name="LaButti K."/>
            <person name="Ng V."/>
            <person name="Ahrendt S."/>
            <person name="Min B."/>
            <person name="Choi I.G."/>
            <person name="Park H."/>
            <person name="Plett J.M."/>
            <person name="Magnuson J."/>
            <person name="Spatafora J.W."/>
            <person name="Nagy L.G."/>
            <person name="Henrissat B."/>
            <person name="Grigoriev I.V."/>
            <person name="Yang Z.L."/>
            <person name="Xu J."/>
            <person name="Martin F.M."/>
        </authorList>
    </citation>
    <scope>NUCLEOTIDE SEQUENCE</scope>
    <source>
        <strain evidence="1">KUC20120723A-06</strain>
    </source>
</reference>
<name>A0ACB8BQF7_9AGAM</name>
<proteinExistence type="predicted"/>
<evidence type="ECO:0000313" key="2">
    <source>
        <dbReference type="Proteomes" id="UP000790709"/>
    </source>
</evidence>
<gene>
    <name evidence="1" type="ORF">BV22DRAFT_993198</name>
</gene>
<dbReference type="EMBL" id="MU266372">
    <property type="protein sequence ID" value="KAH7927103.1"/>
    <property type="molecule type" value="Genomic_DNA"/>
</dbReference>
<organism evidence="1 2">
    <name type="scientific">Leucogyrophana mollusca</name>
    <dbReference type="NCBI Taxonomy" id="85980"/>
    <lineage>
        <taxon>Eukaryota</taxon>
        <taxon>Fungi</taxon>
        <taxon>Dikarya</taxon>
        <taxon>Basidiomycota</taxon>
        <taxon>Agaricomycotina</taxon>
        <taxon>Agaricomycetes</taxon>
        <taxon>Agaricomycetidae</taxon>
        <taxon>Boletales</taxon>
        <taxon>Boletales incertae sedis</taxon>
        <taxon>Leucogyrophana</taxon>
    </lineage>
</organism>
<accession>A0ACB8BQF7</accession>
<feature type="non-terminal residue" evidence="1">
    <location>
        <position position="117"/>
    </location>
</feature>
<comment type="caution">
    <text evidence="1">The sequence shown here is derived from an EMBL/GenBank/DDBJ whole genome shotgun (WGS) entry which is preliminary data.</text>
</comment>
<sequence length="117" mass="13278">FAAKSITLPGDWWKPWGTEDTAVWNEAHRLTECWLASIIFKQAAQRAAIDIHPFHVLPSYLFNKPNQSTWLGQPWVEGTSDLTSLRIDSFVLLTDTLAAFAHHTFHVSSGEKVHCDF</sequence>
<keyword evidence="2" id="KW-1185">Reference proteome</keyword>
<protein>
    <submittedName>
        <fullName evidence="1">Uncharacterized protein</fullName>
    </submittedName>
</protein>